<evidence type="ECO:0008006" key="5">
    <source>
        <dbReference type="Google" id="ProtNLM"/>
    </source>
</evidence>
<feature type="transmembrane region" description="Helical" evidence="2">
    <location>
        <begin position="222"/>
        <end position="239"/>
    </location>
</feature>
<feature type="transmembrane region" description="Helical" evidence="2">
    <location>
        <begin position="384"/>
        <end position="409"/>
    </location>
</feature>
<evidence type="ECO:0000313" key="3">
    <source>
        <dbReference type="EMBL" id="CAK7354364.1"/>
    </source>
</evidence>
<keyword evidence="2" id="KW-0812">Transmembrane</keyword>
<feature type="transmembrane region" description="Helical" evidence="2">
    <location>
        <begin position="271"/>
        <end position="294"/>
    </location>
</feature>
<protein>
    <recommendedName>
        <fullName evidence="5">Gustatory receptor</fullName>
    </recommendedName>
</protein>
<dbReference type="Pfam" id="PF12056">
    <property type="entry name" value="DUF3537"/>
    <property type="match status" value="1"/>
</dbReference>
<organism evidence="3 4">
    <name type="scientific">Dovyalis caffra</name>
    <dbReference type="NCBI Taxonomy" id="77055"/>
    <lineage>
        <taxon>Eukaryota</taxon>
        <taxon>Viridiplantae</taxon>
        <taxon>Streptophyta</taxon>
        <taxon>Embryophyta</taxon>
        <taxon>Tracheophyta</taxon>
        <taxon>Spermatophyta</taxon>
        <taxon>Magnoliopsida</taxon>
        <taxon>eudicotyledons</taxon>
        <taxon>Gunneridae</taxon>
        <taxon>Pentapetalae</taxon>
        <taxon>rosids</taxon>
        <taxon>fabids</taxon>
        <taxon>Malpighiales</taxon>
        <taxon>Salicaceae</taxon>
        <taxon>Flacourtieae</taxon>
        <taxon>Dovyalis</taxon>
    </lineage>
</organism>
<dbReference type="PANTHER" id="PTHR31963:SF4">
    <property type="entry name" value="GUSTATORY RECEPTOR"/>
    <property type="match status" value="1"/>
</dbReference>
<feature type="transmembrane region" description="Helical" evidence="2">
    <location>
        <begin position="181"/>
        <end position="202"/>
    </location>
</feature>
<dbReference type="EMBL" id="CAWUPB010001194">
    <property type="protein sequence ID" value="CAK7354364.1"/>
    <property type="molecule type" value="Genomic_DNA"/>
</dbReference>
<evidence type="ECO:0000256" key="1">
    <source>
        <dbReference type="SAM" id="MobiDB-lite"/>
    </source>
</evidence>
<accession>A0AAV1SMR2</accession>
<gene>
    <name evidence="3" type="ORF">DCAF_LOCUS25198</name>
</gene>
<feature type="transmembrane region" description="Helical" evidence="2">
    <location>
        <begin position="415"/>
        <end position="437"/>
    </location>
</feature>
<dbReference type="AlphaFoldDB" id="A0AAV1SMR2"/>
<sequence>MEPSSLQRKPTQLLVPPLHGGLPETFQLLSREELTDKEFLKLTRISASVAPCEVTKKWQAREIKVRMENDEEGMKDKEMKSSEKAKGQMVKVKLINPHPTTSSMINTSTTTSGETLIDVHFSGPHVTFSDESNRSDPQANVPLLLQRSCARSKSLLFDELCNFRMSLKWCALDHSSSIGRFVSYFIFIFLTIVFPIVSSISIRVPSSAPADYPISYDKVVQIPESALALIAFYTLFRFFRRYRLRHLLFLDDLEEDSLFVRRGYSRELDKAFRYLACILFPSFFVEVVHKVIFFCTVKISLPQNISPGYVPLSSIIFVLVLASWVYRTGVFLLVCVLFRLTCELQILRFEGLHKLFEGCESDAGVIFREHVRIKKQLSLTSHRYRFFIISCLFTITVSQFGALLLILGFDTEKNFFNSGDLVICSAVQLSGFFLCLLGAARITHRAQGIVSIATRWHMTVTSASSRIEPGKDHVPAEADGTLASNAGDSESDSSDIFVAVSSQDPYSFQTRQALGG</sequence>
<keyword evidence="4" id="KW-1185">Reference proteome</keyword>
<dbReference type="Proteomes" id="UP001314170">
    <property type="component" value="Unassembled WGS sequence"/>
</dbReference>
<keyword evidence="2" id="KW-0472">Membrane</keyword>
<name>A0AAV1SMR2_9ROSI</name>
<evidence type="ECO:0000313" key="4">
    <source>
        <dbReference type="Proteomes" id="UP001314170"/>
    </source>
</evidence>
<keyword evidence="2" id="KW-1133">Transmembrane helix</keyword>
<dbReference type="PANTHER" id="PTHR31963">
    <property type="entry name" value="RAS GUANINE NUCLEOTIDE EXCHANGE FACTOR K"/>
    <property type="match status" value="1"/>
</dbReference>
<dbReference type="InterPro" id="IPR021924">
    <property type="entry name" value="DUF3537"/>
</dbReference>
<comment type="caution">
    <text evidence="3">The sequence shown here is derived from an EMBL/GenBank/DDBJ whole genome shotgun (WGS) entry which is preliminary data.</text>
</comment>
<reference evidence="3 4" key="1">
    <citation type="submission" date="2024-01" db="EMBL/GenBank/DDBJ databases">
        <authorList>
            <person name="Waweru B."/>
        </authorList>
    </citation>
    <scope>NUCLEOTIDE SEQUENCE [LARGE SCALE GENOMIC DNA]</scope>
</reference>
<feature type="region of interest" description="Disordered" evidence="1">
    <location>
        <begin position="466"/>
        <end position="492"/>
    </location>
</feature>
<proteinExistence type="predicted"/>
<feature type="transmembrane region" description="Helical" evidence="2">
    <location>
        <begin position="314"/>
        <end position="338"/>
    </location>
</feature>
<evidence type="ECO:0000256" key="2">
    <source>
        <dbReference type="SAM" id="Phobius"/>
    </source>
</evidence>